<dbReference type="Proteomes" id="UP000198716">
    <property type="component" value="Unassembled WGS sequence"/>
</dbReference>
<reference evidence="2" key="1">
    <citation type="submission" date="2016-10" db="EMBL/GenBank/DDBJ databases">
        <authorList>
            <person name="Varghese N."/>
            <person name="Submissions S."/>
        </authorList>
    </citation>
    <scope>NUCLEOTIDE SEQUENCE [LARGE SCALE GENOMIC DNA]</scope>
    <source>
        <strain evidence="2">DSM 45004</strain>
    </source>
</reference>
<evidence type="ECO:0000313" key="2">
    <source>
        <dbReference type="Proteomes" id="UP000198716"/>
    </source>
</evidence>
<name>A0A1I1WJY5_9ACTN</name>
<dbReference type="AlphaFoldDB" id="A0A1I1WJY5"/>
<sequence length="110" mass="11848">MRNIPVNLGGYKLLVTEEPTQKTRERDGMTEVVTDAKTNLPLFIISLFAKAKGQKGEEIKVTLDADPGEVEEGSLVELVDARVSPFDFVNGKGEKISGITFRAAGVTPVG</sequence>
<accession>A0A1I1WJY5</accession>
<dbReference type="EMBL" id="FOMZ01000005">
    <property type="protein sequence ID" value="SFD95467.1"/>
    <property type="molecule type" value="Genomic_DNA"/>
</dbReference>
<protein>
    <submittedName>
        <fullName evidence="1">Uncharacterized protein</fullName>
    </submittedName>
</protein>
<dbReference type="RefSeq" id="WP_092926243.1">
    <property type="nucleotide sequence ID" value="NZ_FOMZ01000005.1"/>
</dbReference>
<evidence type="ECO:0000313" key="1">
    <source>
        <dbReference type="EMBL" id="SFD95467.1"/>
    </source>
</evidence>
<keyword evidence="2" id="KW-1185">Reference proteome</keyword>
<proteinExistence type="predicted"/>
<organism evidence="1 2">
    <name type="scientific">Actinopolyspora alba</name>
    <dbReference type="NCBI Taxonomy" id="673379"/>
    <lineage>
        <taxon>Bacteria</taxon>
        <taxon>Bacillati</taxon>
        <taxon>Actinomycetota</taxon>
        <taxon>Actinomycetes</taxon>
        <taxon>Actinopolysporales</taxon>
        <taxon>Actinopolysporaceae</taxon>
        <taxon>Actinopolyspora</taxon>
        <taxon>Actinopolyspora alba group</taxon>
    </lineage>
</organism>
<gene>
    <name evidence="1" type="ORF">SAMN04487819_105346</name>
</gene>